<dbReference type="Proteomes" id="UP000828251">
    <property type="component" value="Unassembled WGS sequence"/>
</dbReference>
<protein>
    <recommendedName>
        <fullName evidence="1">Zinc knuckle CX2CX4HX4C domain-containing protein</fullName>
    </recommendedName>
</protein>
<dbReference type="PANTHER" id="PTHR31286:SF153">
    <property type="entry name" value="DUF4283 DOMAIN PROTEIN"/>
    <property type="match status" value="1"/>
</dbReference>
<gene>
    <name evidence="2" type="ORF">J1N35_009909</name>
</gene>
<dbReference type="OrthoDB" id="992039at2759"/>
<organism evidence="2 3">
    <name type="scientific">Gossypium stocksii</name>
    <dbReference type="NCBI Taxonomy" id="47602"/>
    <lineage>
        <taxon>Eukaryota</taxon>
        <taxon>Viridiplantae</taxon>
        <taxon>Streptophyta</taxon>
        <taxon>Embryophyta</taxon>
        <taxon>Tracheophyta</taxon>
        <taxon>Spermatophyta</taxon>
        <taxon>Magnoliopsida</taxon>
        <taxon>eudicotyledons</taxon>
        <taxon>Gunneridae</taxon>
        <taxon>Pentapetalae</taxon>
        <taxon>rosids</taxon>
        <taxon>malvids</taxon>
        <taxon>Malvales</taxon>
        <taxon>Malvaceae</taxon>
        <taxon>Malvoideae</taxon>
        <taxon>Gossypium</taxon>
    </lineage>
</organism>
<dbReference type="Pfam" id="PF14392">
    <property type="entry name" value="zf-CCHC_4"/>
    <property type="match status" value="1"/>
</dbReference>
<dbReference type="AlphaFoldDB" id="A0A9D4AC90"/>
<evidence type="ECO:0000313" key="3">
    <source>
        <dbReference type="Proteomes" id="UP000828251"/>
    </source>
</evidence>
<dbReference type="InterPro" id="IPR025836">
    <property type="entry name" value="Zn_knuckle_CX2CX4HX4C"/>
</dbReference>
<comment type="caution">
    <text evidence="2">The sequence shown here is derived from an EMBL/GenBank/DDBJ whole genome shotgun (WGS) entry which is preliminary data.</text>
</comment>
<evidence type="ECO:0000259" key="1">
    <source>
        <dbReference type="Pfam" id="PF14392"/>
    </source>
</evidence>
<sequence length="208" mass="24298">MEEFIVGLSIDDKEEETIQLGVESSEREISYANRFVGMFLTSSVINFMISMLANVWHPIEGVSILDLGNGRFLFRFYFEVDVDRIEKMMLMYDIPYGFMFDVVAKQLGSFIGVFLKYGASDIELRYRRIMGIRVQIDVRKSLKKKKKLAFLSGPPVYVRFEYEKLTLFCFLCEKLGHGESFARLELFLRDNIMTFNGIFLYGHSQEEM</sequence>
<evidence type="ECO:0000313" key="2">
    <source>
        <dbReference type="EMBL" id="KAH1106141.1"/>
    </source>
</evidence>
<proteinExistence type="predicted"/>
<keyword evidence="3" id="KW-1185">Reference proteome</keyword>
<dbReference type="EMBL" id="JAIQCV010000004">
    <property type="protein sequence ID" value="KAH1106141.1"/>
    <property type="molecule type" value="Genomic_DNA"/>
</dbReference>
<dbReference type="InterPro" id="IPR040256">
    <property type="entry name" value="At4g02000-like"/>
</dbReference>
<name>A0A9D4AC90_9ROSI</name>
<accession>A0A9D4AC90</accession>
<reference evidence="2 3" key="1">
    <citation type="journal article" date="2021" name="Plant Biotechnol. J.">
        <title>Multi-omics assisted identification of the key and species-specific regulatory components of drought-tolerant mechanisms in Gossypium stocksii.</title>
        <authorList>
            <person name="Yu D."/>
            <person name="Ke L."/>
            <person name="Zhang D."/>
            <person name="Wu Y."/>
            <person name="Sun Y."/>
            <person name="Mei J."/>
            <person name="Sun J."/>
            <person name="Sun Y."/>
        </authorList>
    </citation>
    <scope>NUCLEOTIDE SEQUENCE [LARGE SCALE GENOMIC DNA]</scope>
    <source>
        <strain evidence="3">cv. E1</strain>
        <tissue evidence="2">Leaf</tissue>
    </source>
</reference>
<feature type="domain" description="Zinc knuckle CX2CX4HX4C" evidence="1">
    <location>
        <begin position="136"/>
        <end position="181"/>
    </location>
</feature>
<dbReference type="PANTHER" id="PTHR31286">
    <property type="entry name" value="GLYCINE-RICH CELL WALL STRUCTURAL PROTEIN 1.8-LIKE"/>
    <property type="match status" value="1"/>
</dbReference>